<organism evidence="3 4">
    <name type="scientific">Pediococcus argentinicus</name>
    <dbReference type="NCBI Taxonomy" id="480391"/>
    <lineage>
        <taxon>Bacteria</taxon>
        <taxon>Bacillati</taxon>
        <taxon>Bacillota</taxon>
        <taxon>Bacilli</taxon>
        <taxon>Lactobacillales</taxon>
        <taxon>Lactobacillaceae</taxon>
        <taxon>Pediococcus</taxon>
    </lineage>
</organism>
<dbReference type="EMBL" id="JQCQ01000007">
    <property type="protein sequence ID" value="KRO25658.1"/>
    <property type="molecule type" value="Genomic_DNA"/>
</dbReference>
<feature type="region of interest" description="Disordered" evidence="1">
    <location>
        <begin position="1"/>
        <end position="29"/>
    </location>
</feature>
<keyword evidence="2" id="KW-0812">Transmembrane</keyword>
<proteinExistence type="predicted"/>
<keyword evidence="2" id="KW-1133">Transmembrane helix</keyword>
<evidence type="ECO:0000256" key="2">
    <source>
        <dbReference type="SAM" id="Phobius"/>
    </source>
</evidence>
<dbReference type="AlphaFoldDB" id="A0A0R2NR74"/>
<accession>A0A0R2NR74</accession>
<reference evidence="3 4" key="1">
    <citation type="journal article" date="2015" name="Genome Announc.">
        <title>Expanding the biotechnology potential of lactobacilli through comparative genomics of 213 strains and associated genera.</title>
        <authorList>
            <person name="Sun Z."/>
            <person name="Harris H.M."/>
            <person name="McCann A."/>
            <person name="Guo C."/>
            <person name="Argimon S."/>
            <person name="Zhang W."/>
            <person name="Yang X."/>
            <person name="Jeffery I.B."/>
            <person name="Cooney J.C."/>
            <person name="Kagawa T.F."/>
            <person name="Liu W."/>
            <person name="Song Y."/>
            <person name="Salvetti E."/>
            <person name="Wrobel A."/>
            <person name="Rasinkangas P."/>
            <person name="Parkhill J."/>
            <person name="Rea M.C."/>
            <person name="O'Sullivan O."/>
            <person name="Ritari J."/>
            <person name="Douillard F.P."/>
            <person name="Paul Ross R."/>
            <person name="Yang R."/>
            <person name="Briner A.E."/>
            <person name="Felis G.E."/>
            <person name="de Vos W.M."/>
            <person name="Barrangou R."/>
            <person name="Klaenhammer T.R."/>
            <person name="Caufield P.W."/>
            <person name="Cui Y."/>
            <person name="Zhang H."/>
            <person name="O'Toole P.W."/>
        </authorList>
    </citation>
    <scope>NUCLEOTIDE SEQUENCE [LARGE SCALE GENOMIC DNA]</scope>
    <source>
        <strain evidence="3 4">DSM 23026</strain>
    </source>
</reference>
<dbReference type="OrthoDB" id="9971512at2"/>
<gene>
    <name evidence="3" type="ORF">IV88_GL001616</name>
</gene>
<name>A0A0R2NR74_9LACO</name>
<keyword evidence="2" id="KW-0472">Membrane</keyword>
<evidence type="ECO:0000313" key="3">
    <source>
        <dbReference type="EMBL" id="KRO25658.1"/>
    </source>
</evidence>
<feature type="transmembrane region" description="Helical" evidence="2">
    <location>
        <begin position="66"/>
        <end position="88"/>
    </location>
</feature>
<dbReference type="PATRIC" id="fig|480391.4.peg.1646"/>
<evidence type="ECO:0000256" key="1">
    <source>
        <dbReference type="SAM" id="MobiDB-lite"/>
    </source>
</evidence>
<keyword evidence="4" id="KW-1185">Reference proteome</keyword>
<dbReference type="Proteomes" id="UP000051249">
    <property type="component" value="Unassembled WGS sequence"/>
</dbReference>
<comment type="caution">
    <text evidence="3">The sequence shown here is derived from an EMBL/GenBank/DDBJ whole genome shotgun (WGS) entry which is preliminary data.</text>
</comment>
<feature type="compositionally biased region" description="Basic and acidic residues" evidence="1">
    <location>
        <begin position="1"/>
        <end position="17"/>
    </location>
</feature>
<evidence type="ECO:0000313" key="4">
    <source>
        <dbReference type="Proteomes" id="UP000051249"/>
    </source>
</evidence>
<dbReference type="RefSeq" id="WP_147165229.1">
    <property type="nucleotide sequence ID" value="NZ_BJZZ01000007.1"/>
</dbReference>
<protein>
    <submittedName>
        <fullName evidence="3">Uncharacterized protein</fullName>
    </submittedName>
</protein>
<sequence>MHDYQEKVPPELDDIIKPNDNGGGGNMNKYVTHEELSHVAEKLTDKMDLMDSKDELRVEKVKSSLIIWYISTTIALAGLLLTVLGLMISHIK</sequence>